<dbReference type="InterPro" id="IPR036249">
    <property type="entry name" value="Thioredoxin-like_sf"/>
</dbReference>
<dbReference type="PRINTS" id="PR00421">
    <property type="entry name" value="THIOREDOXIN"/>
</dbReference>
<evidence type="ECO:0000256" key="2">
    <source>
        <dbReference type="ARBA" id="ARBA00022448"/>
    </source>
</evidence>
<keyword evidence="4" id="KW-1015">Disulfide bond</keyword>
<dbReference type="InterPro" id="IPR017937">
    <property type="entry name" value="Thioredoxin_CS"/>
</dbReference>
<dbReference type="Pfam" id="PF00085">
    <property type="entry name" value="Thioredoxin"/>
    <property type="match status" value="1"/>
</dbReference>
<keyword evidence="5" id="KW-0676">Redox-active center</keyword>
<keyword evidence="8" id="KW-1185">Reference proteome</keyword>
<reference evidence="7 8" key="1">
    <citation type="submission" date="2020-05" db="EMBL/GenBank/DDBJ databases">
        <title>Complete genome of Desulfobulbus oligotrophicus.</title>
        <authorList>
            <person name="Podar M."/>
        </authorList>
    </citation>
    <scope>NUCLEOTIDE SEQUENCE [LARGE SCALE GENOMIC DNA]</scope>
    <source>
        <strain evidence="7 8">Prop6</strain>
    </source>
</reference>
<evidence type="ECO:0000256" key="5">
    <source>
        <dbReference type="ARBA" id="ARBA00023284"/>
    </source>
</evidence>
<dbReference type="FunFam" id="3.40.30.10:FF:000001">
    <property type="entry name" value="Thioredoxin"/>
    <property type="match status" value="1"/>
</dbReference>
<dbReference type="InterPro" id="IPR049299">
    <property type="entry name" value="Thio2_N"/>
</dbReference>
<evidence type="ECO:0000256" key="4">
    <source>
        <dbReference type="ARBA" id="ARBA00023157"/>
    </source>
</evidence>
<name>A0A7T6AQZ4_9BACT</name>
<evidence type="ECO:0000313" key="8">
    <source>
        <dbReference type="Proteomes" id="UP000596092"/>
    </source>
</evidence>
<proteinExistence type="inferred from homology"/>
<dbReference type="GO" id="GO:0005737">
    <property type="term" value="C:cytoplasm"/>
    <property type="evidence" value="ECO:0007669"/>
    <property type="project" value="TreeGrafter"/>
</dbReference>
<accession>A0A7T6AQZ4</accession>
<keyword evidence="3" id="KW-0249">Electron transport</keyword>
<dbReference type="Pfam" id="PF21352">
    <property type="entry name" value="Zn_ribbon_Thio2"/>
    <property type="match status" value="1"/>
</dbReference>
<comment type="similarity">
    <text evidence="1">Belongs to the thioredoxin family.</text>
</comment>
<dbReference type="RefSeq" id="WP_199262377.1">
    <property type="nucleotide sequence ID" value="NZ_CP054140.1"/>
</dbReference>
<dbReference type="InterPro" id="IPR013766">
    <property type="entry name" value="Thioredoxin_domain"/>
</dbReference>
<evidence type="ECO:0000256" key="1">
    <source>
        <dbReference type="ARBA" id="ARBA00008987"/>
    </source>
</evidence>
<dbReference type="CDD" id="cd02947">
    <property type="entry name" value="TRX_family"/>
    <property type="match status" value="1"/>
</dbReference>
<dbReference type="PROSITE" id="PS51352">
    <property type="entry name" value="THIOREDOXIN_2"/>
    <property type="match status" value="1"/>
</dbReference>
<dbReference type="Gene3D" id="3.40.30.10">
    <property type="entry name" value="Glutaredoxin"/>
    <property type="match status" value="1"/>
</dbReference>
<keyword evidence="2" id="KW-0813">Transport</keyword>
<evidence type="ECO:0000259" key="6">
    <source>
        <dbReference type="PROSITE" id="PS51352"/>
    </source>
</evidence>
<dbReference type="PANTHER" id="PTHR45663:SF11">
    <property type="entry name" value="GEO12009P1"/>
    <property type="match status" value="1"/>
</dbReference>
<sequence length="150" mass="16496">MVTLIVCPNCGAKNRIPTDKQRLTPKCGRCKHSLAGMPQSGLVNPLTDGQFHALVEQASLPVLVDFYSPTCGPCQILAPTLDALAHDYVGRLLIFKIDTSSQQRMAQRFQIRGVPTLLFFKNGRCIDQVVGAVPRSDIEQRIHTLLQQAA</sequence>
<evidence type="ECO:0000313" key="7">
    <source>
        <dbReference type="EMBL" id="QQG66323.1"/>
    </source>
</evidence>
<dbReference type="Gene3D" id="2.30.30.380">
    <property type="entry name" value="Zn-finger domain of Sec23/24"/>
    <property type="match status" value="1"/>
</dbReference>
<feature type="domain" description="Thioredoxin" evidence="6">
    <location>
        <begin position="33"/>
        <end position="147"/>
    </location>
</feature>
<dbReference type="PANTHER" id="PTHR45663">
    <property type="entry name" value="GEO12009P1"/>
    <property type="match status" value="1"/>
</dbReference>
<dbReference type="AlphaFoldDB" id="A0A7T6AQZ4"/>
<evidence type="ECO:0000256" key="3">
    <source>
        <dbReference type="ARBA" id="ARBA00022982"/>
    </source>
</evidence>
<dbReference type="EMBL" id="CP054140">
    <property type="protein sequence ID" value="QQG66323.1"/>
    <property type="molecule type" value="Genomic_DNA"/>
</dbReference>
<organism evidence="7 8">
    <name type="scientific">Desulfobulbus oligotrophicus</name>
    <dbReference type="NCBI Taxonomy" id="1909699"/>
    <lineage>
        <taxon>Bacteria</taxon>
        <taxon>Pseudomonadati</taxon>
        <taxon>Thermodesulfobacteriota</taxon>
        <taxon>Desulfobulbia</taxon>
        <taxon>Desulfobulbales</taxon>
        <taxon>Desulfobulbaceae</taxon>
        <taxon>Desulfobulbus</taxon>
    </lineage>
</organism>
<protein>
    <submittedName>
        <fullName evidence="7">Thioredoxin fold domain-containing protein</fullName>
    </submittedName>
</protein>
<gene>
    <name evidence="7" type="ORF">HP555_10830</name>
</gene>
<dbReference type="KEGG" id="dog:HP555_10830"/>
<dbReference type="PROSITE" id="PS00194">
    <property type="entry name" value="THIOREDOXIN_1"/>
    <property type="match status" value="1"/>
</dbReference>
<dbReference type="Proteomes" id="UP000596092">
    <property type="component" value="Chromosome"/>
</dbReference>
<dbReference type="SUPFAM" id="SSF52833">
    <property type="entry name" value="Thioredoxin-like"/>
    <property type="match status" value="1"/>
</dbReference>
<dbReference type="GO" id="GO:0015035">
    <property type="term" value="F:protein-disulfide reductase activity"/>
    <property type="evidence" value="ECO:0007669"/>
    <property type="project" value="TreeGrafter"/>
</dbReference>